<comment type="caution">
    <text evidence="1">The sequence shown here is derived from an EMBL/GenBank/DDBJ whole genome shotgun (WGS) entry which is preliminary data.</text>
</comment>
<name>A0AAV7I8K8_COTGL</name>
<dbReference type="Proteomes" id="UP000826195">
    <property type="component" value="Unassembled WGS sequence"/>
</dbReference>
<organism evidence="1 2">
    <name type="scientific">Cotesia glomerata</name>
    <name type="common">Lepidopteran parasitic wasp</name>
    <name type="synonym">Apanteles glomeratus</name>
    <dbReference type="NCBI Taxonomy" id="32391"/>
    <lineage>
        <taxon>Eukaryota</taxon>
        <taxon>Metazoa</taxon>
        <taxon>Ecdysozoa</taxon>
        <taxon>Arthropoda</taxon>
        <taxon>Hexapoda</taxon>
        <taxon>Insecta</taxon>
        <taxon>Pterygota</taxon>
        <taxon>Neoptera</taxon>
        <taxon>Endopterygota</taxon>
        <taxon>Hymenoptera</taxon>
        <taxon>Apocrita</taxon>
        <taxon>Ichneumonoidea</taxon>
        <taxon>Braconidae</taxon>
        <taxon>Microgastrinae</taxon>
        <taxon>Cotesia</taxon>
    </lineage>
</organism>
<gene>
    <name evidence="1" type="ORF">KQX54_013697</name>
</gene>
<dbReference type="AlphaFoldDB" id="A0AAV7I8K8"/>
<reference evidence="1 2" key="1">
    <citation type="journal article" date="2021" name="J. Hered.">
        <title>A chromosome-level genome assembly of the parasitoid wasp, Cotesia glomerata (Hymenoptera: Braconidae).</title>
        <authorList>
            <person name="Pinto B.J."/>
            <person name="Weis J.J."/>
            <person name="Gamble T."/>
            <person name="Ode P.J."/>
            <person name="Paul R."/>
            <person name="Zaspel J.M."/>
        </authorList>
    </citation>
    <scope>NUCLEOTIDE SEQUENCE [LARGE SCALE GENOMIC DNA]</scope>
    <source>
        <strain evidence="1">CgM1</strain>
    </source>
</reference>
<evidence type="ECO:0000313" key="2">
    <source>
        <dbReference type="Proteomes" id="UP000826195"/>
    </source>
</evidence>
<proteinExistence type="predicted"/>
<dbReference type="EMBL" id="JAHXZJ010001119">
    <property type="protein sequence ID" value="KAH0554896.1"/>
    <property type="molecule type" value="Genomic_DNA"/>
</dbReference>
<keyword evidence="2" id="KW-1185">Reference proteome</keyword>
<protein>
    <submittedName>
        <fullName evidence="1">Uncharacterized protein</fullName>
    </submittedName>
</protein>
<evidence type="ECO:0000313" key="1">
    <source>
        <dbReference type="EMBL" id="KAH0554896.1"/>
    </source>
</evidence>
<sequence length="127" mass="14493">MHCLSFQRVDDLWCAIRFLGGLAENCGDKGEKIGGSNLTRSRIKSSRHLAKELLNIEMSFTKDLGSNFTRIKSYKDLGLSYKVKDELFYDLGLSFTRFKIESYNIQNQALQDLGISLTRLGIKSYKL</sequence>
<accession>A0AAV7I8K8</accession>